<name>I3S6Z6_LOTJA</name>
<dbReference type="AlphaFoldDB" id="I3S6Z6"/>
<evidence type="ECO:0000313" key="1">
    <source>
        <dbReference type="EMBL" id="AFK36038.1"/>
    </source>
</evidence>
<accession>I3S6Z6</accession>
<sequence length="48" mass="5117">MTTPPVGFWPKVRPSGLSTSASIVFEAPAVLAVISSLLLAMEEEEPFL</sequence>
<protein>
    <submittedName>
        <fullName evidence="1">Uncharacterized protein</fullName>
    </submittedName>
</protein>
<reference evidence="1" key="1">
    <citation type="submission" date="2012-05" db="EMBL/GenBank/DDBJ databases">
        <authorList>
            <person name="Krishnakumar V."/>
            <person name="Cheung F."/>
            <person name="Xiao Y."/>
            <person name="Chan A."/>
            <person name="Moskal W.A."/>
            <person name="Town C.D."/>
        </authorList>
    </citation>
    <scope>NUCLEOTIDE SEQUENCE</scope>
</reference>
<dbReference type="EMBL" id="BT136243">
    <property type="protein sequence ID" value="AFK36038.1"/>
    <property type="molecule type" value="mRNA"/>
</dbReference>
<proteinExistence type="evidence at transcript level"/>
<organism evidence="1">
    <name type="scientific">Lotus japonicus</name>
    <name type="common">Lotus corniculatus var. japonicus</name>
    <dbReference type="NCBI Taxonomy" id="34305"/>
    <lineage>
        <taxon>Eukaryota</taxon>
        <taxon>Viridiplantae</taxon>
        <taxon>Streptophyta</taxon>
        <taxon>Embryophyta</taxon>
        <taxon>Tracheophyta</taxon>
        <taxon>Spermatophyta</taxon>
        <taxon>Magnoliopsida</taxon>
        <taxon>eudicotyledons</taxon>
        <taxon>Gunneridae</taxon>
        <taxon>Pentapetalae</taxon>
        <taxon>rosids</taxon>
        <taxon>fabids</taxon>
        <taxon>Fabales</taxon>
        <taxon>Fabaceae</taxon>
        <taxon>Papilionoideae</taxon>
        <taxon>50 kb inversion clade</taxon>
        <taxon>NPAAA clade</taxon>
        <taxon>Hologalegina</taxon>
        <taxon>robinioid clade</taxon>
        <taxon>Loteae</taxon>
        <taxon>Lotus</taxon>
    </lineage>
</organism>